<evidence type="ECO:0000256" key="5">
    <source>
        <dbReference type="ARBA" id="ARBA00023049"/>
    </source>
</evidence>
<feature type="domain" description="DUF7092" evidence="9">
    <location>
        <begin position="12"/>
        <end position="91"/>
    </location>
</feature>
<name>A0A2T6BPQ1_9RHOB</name>
<keyword evidence="2" id="KW-0479">Metal-binding</keyword>
<keyword evidence="3 6" id="KW-0378">Hydrolase</keyword>
<dbReference type="PANTHER" id="PTHR22726:SF1">
    <property type="entry name" value="METALLOENDOPEPTIDASE OMA1, MITOCHONDRIAL"/>
    <property type="match status" value="1"/>
</dbReference>
<dbReference type="AlphaFoldDB" id="A0A2T6BPQ1"/>
<dbReference type="InterPro" id="IPR051156">
    <property type="entry name" value="Mito/Outer_Membr_Metalloprot"/>
</dbReference>
<sequence length="354" mass="38789">MANAPDINERGLKGRAFAAQSSRLQPARLITREGGEDLWVDIMGEERAILGSAYLSEIKVDAPLGSAPRKLTLPDGTVFETDDHAGIEALTGLTHGARLHYYERFSPRLVGVVLACLGVAWLLWRYGLDIMAAAAIAVTPPVVIEQIDAGSMQTIDFAMAEPSKLSDAQKGEVERIYRQLVSALPDDVREDHSFDLLYRNMPGMGPNAFALPGGTMVMTDAFVEQFPDPDVLAGVLGHEIGHVVEQHGLKRLYRSLSLYLLIAFLAGDTGPILEDIVLEGNVLLSLSYGRDQERSADRFGLRLADEAGFDPAGLKEFFLSMDRKFGGREPPQWMSTHPSSKDRVREIETVIDGL</sequence>
<evidence type="ECO:0000256" key="4">
    <source>
        <dbReference type="ARBA" id="ARBA00022833"/>
    </source>
</evidence>
<feature type="transmembrane region" description="Helical" evidence="7">
    <location>
        <begin position="105"/>
        <end position="124"/>
    </location>
</feature>
<keyword evidence="4 6" id="KW-0862">Zinc</keyword>
<keyword evidence="7" id="KW-0472">Membrane</keyword>
<keyword evidence="1 6" id="KW-0645">Protease</keyword>
<evidence type="ECO:0000256" key="2">
    <source>
        <dbReference type="ARBA" id="ARBA00022723"/>
    </source>
</evidence>
<dbReference type="InterPro" id="IPR001915">
    <property type="entry name" value="Peptidase_M48"/>
</dbReference>
<dbReference type="RefSeq" id="WP_107846101.1">
    <property type="nucleotide sequence ID" value="NZ_QBKS01000001.1"/>
</dbReference>
<keyword evidence="5 6" id="KW-0482">Metalloprotease</keyword>
<dbReference type="GO" id="GO:0046872">
    <property type="term" value="F:metal ion binding"/>
    <property type="evidence" value="ECO:0007669"/>
    <property type="project" value="UniProtKB-KW"/>
</dbReference>
<dbReference type="Pfam" id="PF23368">
    <property type="entry name" value="DUF7092"/>
    <property type="match status" value="1"/>
</dbReference>
<evidence type="ECO:0000259" key="9">
    <source>
        <dbReference type="Pfam" id="PF23368"/>
    </source>
</evidence>
<dbReference type="GO" id="GO:0016020">
    <property type="term" value="C:membrane"/>
    <property type="evidence" value="ECO:0007669"/>
    <property type="project" value="TreeGrafter"/>
</dbReference>
<dbReference type="GO" id="GO:0004222">
    <property type="term" value="F:metalloendopeptidase activity"/>
    <property type="evidence" value="ECO:0007669"/>
    <property type="project" value="InterPro"/>
</dbReference>
<dbReference type="InterPro" id="IPR055518">
    <property type="entry name" value="DUF7092"/>
</dbReference>
<gene>
    <name evidence="10" type="ORF">C8N43_2736</name>
</gene>
<comment type="caution">
    <text evidence="10">The sequence shown here is derived from an EMBL/GenBank/DDBJ whole genome shotgun (WGS) entry which is preliminary data.</text>
</comment>
<dbReference type="OrthoDB" id="9810445at2"/>
<evidence type="ECO:0000313" key="11">
    <source>
        <dbReference type="Proteomes" id="UP000243978"/>
    </source>
</evidence>
<evidence type="ECO:0000256" key="7">
    <source>
        <dbReference type="SAM" id="Phobius"/>
    </source>
</evidence>
<dbReference type="Gene3D" id="3.30.2010.10">
    <property type="entry name" value="Metalloproteases ('zincins'), catalytic domain"/>
    <property type="match status" value="1"/>
</dbReference>
<evidence type="ECO:0000256" key="6">
    <source>
        <dbReference type="RuleBase" id="RU003983"/>
    </source>
</evidence>
<feature type="domain" description="Peptidase M48" evidence="8">
    <location>
        <begin position="205"/>
        <end position="349"/>
    </location>
</feature>
<protein>
    <submittedName>
        <fullName evidence="10">Peptidase M48-like protein</fullName>
    </submittedName>
</protein>
<dbReference type="GO" id="GO:0051603">
    <property type="term" value="P:proteolysis involved in protein catabolic process"/>
    <property type="evidence" value="ECO:0007669"/>
    <property type="project" value="TreeGrafter"/>
</dbReference>
<reference evidence="10 11" key="1">
    <citation type="submission" date="2018-04" db="EMBL/GenBank/DDBJ databases">
        <title>Genomic Encyclopedia of Archaeal and Bacterial Type Strains, Phase II (KMG-II): from individual species to whole genera.</title>
        <authorList>
            <person name="Goeker M."/>
        </authorList>
    </citation>
    <scope>NUCLEOTIDE SEQUENCE [LARGE SCALE GENOMIC DNA]</scope>
    <source>
        <strain evidence="10 11">DSM 100977</strain>
    </source>
</reference>
<dbReference type="PANTHER" id="PTHR22726">
    <property type="entry name" value="METALLOENDOPEPTIDASE OMA1"/>
    <property type="match status" value="1"/>
</dbReference>
<dbReference type="Pfam" id="PF01435">
    <property type="entry name" value="Peptidase_M48"/>
    <property type="match status" value="1"/>
</dbReference>
<evidence type="ECO:0000256" key="1">
    <source>
        <dbReference type="ARBA" id="ARBA00022670"/>
    </source>
</evidence>
<evidence type="ECO:0000313" key="10">
    <source>
        <dbReference type="EMBL" id="PTX58060.1"/>
    </source>
</evidence>
<dbReference type="Proteomes" id="UP000243978">
    <property type="component" value="Unassembled WGS sequence"/>
</dbReference>
<evidence type="ECO:0000259" key="8">
    <source>
        <dbReference type="Pfam" id="PF01435"/>
    </source>
</evidence>
<keyword evidence="11" id="KW-1185">Reference proteome</keyword>
<keyword evidence="7" id="KW-1133">Transmembrane helix</keyword>
<comment type="cofactor">
    <cofactor evidence="6">
        <name>Zn(2+)</name>
        <dbReference type="ChEBI" id="CHEBI:29105"/>
    </cofactor>
    <text evidence="6">Binds 1 zinc ion per subunit.</text>
</comment>
<accession>A0A2T6BPQ1</accession>
<evidence type="ECO:0000256" key="3">
    <source>
        <dbReference type="ARBA" id="ARBA00022801"/>
    </source>
</evidence>
<keyword evidence="7" id="KW-0812">Transmembrane</keyword>
<comment type="similarity">
    <text evidence="6">Belongs to the peptidase M48 family.</text>
</comment>
<proteinExistence type="inferred from homology"/>
<organism evidence="10 11">
    <name type="scientific">Litoreibacter ponti</name>
    <dbReference type="NCBI Taxonomy" id="1510457"/>
    <lineage>
        <taxon>Bacteria</taxon>
        <taxon>Pseudomonadati</taxon>
        <taxon>Pseudomonadota</taxon>
        <taxon>Alphaproteobacteria</taxon>
        <taxon>Rhodobacterales</taxon>
        <taxon>Roseobacteraceae</taxon>
        <taxon>Litoreibacter</taxon>
    </lineage>
</organism>
<dbReference type="EMBL" id="QBKS01000001">
    <property type="protein sequence ID" value="PTX58060.1"/>
    <property type="molecule type" value="Genomic_DNA"/>
</dbReference>
<dbReference type="CDD" id="cd07332">
    <property type="entry name" value="M48C_Oma1_like"/>
    <property type="match status" value="1"/>
</dbReference>